<protein>
    <submittedName>
        <fullName evidence="2">Uncharacterized protein</fullName>
    </submittedName>
</protein>
<proteinExistence type="predicted"/>
<sequence>MIQKNKRPLPKEFCIQKTAAPPSADTLKEEPKVIFTAESSHKKVQKKVPPQPNVPAANSKNIIAPAVAAILLMDVLNNGNTD</sequence>
<name>A0A645CGA9_9ZZZZ</name>
<accession>A0A645CGA9</accession>
<evidence type="ECO:0000256" key="1">
    <source>
        <dbReference type="SAM" id="MobiDB-lite"/>
    </source>
</evidence>
<feature type="region of interest" description="Disordered" evidence="1">
    <location>
        <begin position="38"/>
        <end position="57"/>
    </location>
</feature>
<dbReference type="EMBL" id="VSSQ01026990">
    <property type="protein sequence ID" value="MPM75980.1"/>
    <property type="molecule type" value="Genomic_DNA"/>
</dbReference>
<dbReference type="AlphaFoldDB" id="A0A645CGA9"/>
<gene>
    <name evidence="2" type="ORF">SDC9_122975</name>
</gene>
<organism evidence="2">
    <name type="scientific">bioreactor metagenome</name>
    <dbReference type="NCBI Taxonomy" id="1076179"/>
    <lineage>
        <taxon>unclassified sequences</taxon>
        <taxon>metagenomes</taxon>
        <taxon>ecological metagenomes</taxon>
    </lineage>
</organism>
<reference evidence="2" key="1">
    <citation type="submission" date="2019-08" db="EMBL/GenBank/DDBJ databases">
        <authorList>
            <person name="Kucharzyk K."/>
            <person name="Murdoch R.W."/>
            <person name="Higgins S."/>
            <person name="Loffler F."/>
        </authorList>
    </citation>
    <scope>NUCLEOTIDE SEQUENCE</scope>
</reference>
<evidence type="ECO:0000313" key="2">
    <source>
        <dbReference type="EMBL" id="MPM75980.1"/>
    </source>
</evidence>
<comment type="caution">
    <text evidence="2">The sequence shown here is derived from an EMBL/GenBank/DDBJ whole genome shotgun (WGS) entry which is preliminary data.</text>
</comment>